<evidence type="ECO:0000313" key="2">
    <source>
        <dbReference type="EMBL" id="CAP46781.2"/>
    </source>
</evidence>
<dbReference type="AlphaFoldDB" id="A9IG05"/>
<sequence>MNFIVYLLALIACVANFGFCQNIQDAASNIIGQGTRAIRGFSLFLPHYNNGPLLVFKQGGATNGILEGGAESDGLFEIGVGNQRDHDTDFIAESAI</sequence>
<keyword evidence="3" id="KW-1185">Reference proteome</keyword>
<dbReference type="UCSC" id="Y51A2A.12">
    <property type="organism name" value="c. elegans"/>
</dbReference>
<feature type="signal peptide" evidence="1">
    <location>
        <begin position="1"/>
        <end position="20"/>
    </location>
</feature>
<dbReference type="CTD" id="6418807"/>
<dbReference type="STRING" id="6239.Y51A2A.12.1"/>
<dbReference type="PaxDb" id="6239-Y51A2A.12"/>
<dbReference type="GeneID" id="6418807"/>
<keyword evidence="1" id="KW-0732">Signal</keyword>
<dbReference type="AGR" id="WB:WBGene00077445"/>
<dbReference type="Proteomes" id="UP000001940">
    <property type="component" value="Chromosome V"/>
</dbReference>
<evidence type="ECO:0000313" key="3">
    <source>
        <dbReference type="Proteomes" id="UP000001940"/>
    </source>
</evidence>
<dbReference type="WormBase" id="Y51A2A.12">
    <property type="protein sequence ID" value="CE42845"/>
    <property type="gene ID" value="WBGene00077445"/>
</dbReference>
<accession>A9IG05</accession>
<dbReference type="eggNOG" id="KOG4297">
    <property type="taxonomic scope" value="Eukaryota"/>
</dbReference>
<feature type="chain" id="PRO_5002739714" evidence="1">
    <location>
        <begin position="21"/>
        <end position="96"/>
    </location>
</feature>
<reference evidence="2 3" key="1">
    <citation type="journal article" date="1998" name="Science">
        <title>Genome sequence of the nematode C. elegans: a platform for investigating biology.</title>
        <authorList>
            <consortium name="The C. elegans sequencing consortium"/>
            <person name="Sulson J.E."/>
            <person name="Waterston R."/>
        </authorList>
    </citation>
    <scope>NUCLEOTIDE SEQUENCE [LARGE SCALE GENOMIC DNA]</scope>
    <source>
        <strain evidence="2 3">Bristol N2</strain>
    </source>
</reference>
<evidence type="ECO:0000313" key="4">
    <source>
        <dbReference type="WormBase" id="Y51A2A.12"/>
    </source>
</evidence>
<name>A9IG05_CAEEL</name>
<dbReference type="HOGENOM" id="CLU_2123286_0_0_1"/>
<dbReference type="PhylomeDB" id="A9IG05"/>
<dbReference type="InParanoid" id="A9IG05"/>
<proteinExistence type="predicted"/>
<protein>
    <submittedName>
        <fullName evidence="2">Secreted protein</fullName>
    </submittedName>
</protein>
<evidence type="ECO:0000256" key="1">
    <source>
        <dbReference type="SAM" id="SignalP"/>
    </source>
</evidence>
<dbReference type="KEGG" id="cel:CELE_Y51A2A.12"/>
<dbReference type="RefSeq" id="NP_001123052.2">
    <property type="nucleotide sequence ID" value="NM_001129580.2"/>
</dbReference>
<dbReference type="EMBL" id="BX284605">
    <property type="protein sequence ID" value="CAP46781.2"/>
    <property type="molecule type" value="Genomic_DNA"/>
</dbReference>
<organism evidence="2 3">
    <name type="scientific">Caenorhabditis elegans</name>
    <dbReference type="NCBI Taxonomy" id="6239"/>
    <lineage>
        <taxon>Eukaryota</taxon>
        <taxon>Metazoa</taxon>
        <taxon>Ecdysozoa</taxon>
        <taxon>Nematoda</taxon>
        <taxon>Chromadorea</taxon>
        <taxon>Rhabditida</taxon>
        <taxon>Rhabditina</taxon>
        <taxon>Rhabditomorpha</taxon>
        <taxon>Rhabditoidea</taxon>
        <taxon>Rhabditidae</taxon>
        <taxon>Peloderinae</taxon>
        <taxon>Caenorhabditis</taxon>
    </lineage>
</organism>
<gene>
    <name evidence="2" type="ORF">CELE_Y51A2A.12</name>
    <name evidence="2 4" type="ORF">Y51A2A.12</name>
</gene>